<evidence type="ECO:0000313" key="3">
    <source>
        <dbReference type="Proteomes" id="UP000239156"/>
    </source>
</evidence>
<feature type="compositionally biased region" description="Pro residues" evidence="1">
    <location>
        <begin position="317"/>
        <end position="326"/>
    </location>
</feature>
<feature type="compositionally biased region" description="Polar residues" evidence="1">
    <location>
        <begin position="723"/>
        <end position="732"/>
    </location>
</feature>
<reference evidence="2" key="1">
    <citation type="submission" date="2017-12" db="EMBL/GenBank/DDBJ databases">
        <title>Gene loss provides genomic basis for host adaptation in cereal stripe rust fungi.</title>
        <authorList>
            <person name="Xia C."/>
        </authorList>
    </citation>
    <scope>NUCLEOTIDE SEQUENCE [LARGE SCALE GENOMIC DNA]</scope>
    <source>
        <strain evidence="2">93-210</strain>
    </source>
</reference>
<evidence type="ECO:0000313" key="2">
    <source>
        <dbReference type="EMBL" id="POW12486.1"/>
    </source>
</evidence>
<feature type="compositionally biased region" description="Polar residues" evidence="1">
    <location>
        <begin position="674"/>
        <end position="683"/>
    </location>
</feature>
<feature type="region of interest" description="Disordered" evidence="1">
    <location>
        <begin position="634"/>
        <end position="692"/>
    </location>
</feature>
<comment type="caution">
    <text evidence="2">The sequence shown here is derived from an EMBL/GenBank/DDBJ whole genome shotgun (WGS) entry which is preliminary data.</text>
</comment>
<proteinExistence type="predicted"/>
<feature type="compositionally biased region" description="Polar residues" evidence="1">
    <location>
        <begin position="645"/>
        <end position="665"/>
    </location>
</feature>
<dbReference type="Proteomes" id="UP000239156">
    <property type="component" value="Unassembled WGS sequence"/>
</dbReference>
<accession>A0A2S4VSH1</accession>
<keyword evidence="3" id="KW-1185">Reference proteome</keyword>
<dbReference type="VEuPathDB" id="FungiDB:PSTT_04494"/>
<feature type="region of interest" description="Disordered" evidence="1">
    <location>
        <begin position="713"/>
        <end position="805"/>
    </location>
</feature>
<protein>
    <submittedName>
        <fullName evidence="2">Uncharacterized protein</fullName>
    </submittedName>
</protein>
<dbReference type="AlphaFoldDB" id="A0A2S4VSH1"/>
<evidence type="ECO:0000256" key="1">
    <source>
        <dbReference type="SAM" id="MobiDB-lite"/>
    </source>
</evidence>
<organism evidence="2 3">
    <name type="scientific">Puccinia striiformis</name>
    <dbReference type="NCBI Taxonomy" id="27350"/>
    <lineage>
        <taxon>Eukaryota</taxon>
        <taxon>Fungi</taxon>
        <taxon>Dikarya</taxon>
        <taxon>Basidiomycota</taxon>
        <taxon>Pucciniomycotina</taxon>
        <taxon>Pucciniomycetes</taxon>
        <taxon>Pucciniales</taxon>
        <taxon>Pucciniaceae</taxon>
        <taxon>Puccinia</taxon>
    </lineage>
</organism>
<sequence length="835" mass="92923">MAGSFHVPAEDKGIQECDQHSEIFGSGSASVHSSVLYRAAKKPSLQPMNSRIPPLSLDHLCDQSAKQLSKFARNYVLPSSTILAGLACQTHSAAYIFIVQGHLKPNSHTGSQLIQQSVEGFMPRKFQVTNFPPLPKHSPVEFSQTTYLLGSDHPVFAPGSTPWPVEGPMGNPMHPIQPLLGQGPDQNQTGYKNPRNLRIFSPVSDEYLLKYPTEFGKRPALGLQDLHLSPEDPPFNCRTQNVACLRPTEASQVDHDHLFPRGGTEGSVDSSMNYLNPYSPSYYYHNGRLPYPAVVPNSPYAYYRPYQRNFPLSPRPAPTGYYPPPASNTSTTPQENPLIDDEDFYRPISGVYKLADEPELDRLLSEKTDSILGADPFSNEIGVDFGYGSLPSLADYQMDKTAIGYRDAFNIDDLYLFEIALRLDELLTDKERLRRWDQRLNWENSENKKEMWAKMSVIDQHRIGIGTGSWWAYQLFNLPFDSTYGYYRSLLGEGGMFATRRGAFRKGTIKAHYPLSGGIKSKLPIWRDGGLGLGRSLIAWVDGRPARKPPSSAKPEAKANVNQEAHDTNADLSSRQFRAQCNLANIMNTIRQTSTIILPPQLPQAYYTIPGYQQHPLYSPTKVSDPTRFGNRHNRSTHEPIVENSPGSFHNGFTAQAGPCQNQPLKPQPLKRSGSLNSHTQGNALYPKDYTGIPNLYRGVSVNGTWQRSGLFPQNPPYDLVSSRVNSNGTDQKPSDELPASKGKPTRPASTAPGKSQPPETGREHNRKKSLPPCSRDDQLSTNPKIEKSNSKLMSHSGLPKPPQLYTAEMIRDRMNTSKPLVGFQTQLGATSFKL</sequence>
<name>A0A2S4VSH1_9BASI</name>
<dbReference type="EMBL" id="PKSL01000031">
    <property type="protein sequence ID" value="POW12486.1"/>
    <property type="molecule type" value="Genomic_DNA"/>
</dbReference>
<feature type="region of interest" description="Disordered" evidence="1">
    <location>
        <begin position="544"/>
        <end position="570"/>
    </location>
</feature>
<gene>
    <name evidence="2" type="ORF">PSTT_04494</name>
</gene>
<feature type="region of interest" description="Disordered" evidence="1">
    <location>
        <begin position="317"/>
        <end position="338"/>
    </location>
</feature>
<feature type="compositionally biased region" description="Basic and acidic residues" evidence="1">
    <location>
        <begin position="775"/>
        <end position="790"/>
    </location>
</feature>
<dbReference type="VEuPathDB" id="FungiDB:PSHT_07845"/>